<dbReference type="FunFam" id="1.20.140.40:FF:000005">
    <property type="entry name" value="Pectin methylesterase inhibitor 1"/>
    <property type="match status" value="1"/>
</dbReference>
<feature type="domain" description="Pectinesterase inhibitor" evidence="4">
    <location>
        <begin position="32"/>
        <end position="188"/>
    </location>
</feature>
<dbReference type="SMR" id="A0A438ESB3"/>
<evidence type="ECO:0000256" key="3">
    <source>
        <dbReference type="SAM" id="SignalP"/>
    </source>
</evidence>
<dbReference type="Proteomes" id="UP000288805">
    <property type="component" value="Unassembled WGS sequence"/>
</dbReference>
<dbReference type="EMBL" id="QGNW01001194">
    <property type="protein sequence ID" value="RVW50623.1"/>
    <property type="molecule type" value="Genomic_DNA"/>
</dbReference>
<dbReference type="NCBIfam" id="TIGR01614">
    <property type="entry name" value="PME_inhib"/>
    <property type="match status" value="1"/>
</dbReference>
<dbReference type="Gene3D" id="1.20.140.40">
    <property type="entry name" value="Invertase/pectin methylesterase inhibitor family protein"/>
    <property type="match status" value="1"/>
</dbReference>
<gene>
    <name evidence="5" type="primary">21KD_9</name>
    <name evidence="5" type="ORF">CK203_073358</name>
</gene>
<dbReference type="OrthoDB" id="1430376at2759"/>
<dbReference type="GO" id="GO:0046910">
    <property type="term" value="F:pectinesterase inhibitor activity"/>
    <property type="evidence" value="ECO:0007669"/>
    <property type="project" value="UniProtKB-ARBA"/>
</dbReference>
<evidence type="ECO:0000256" key="1">
    <source>
        <dbReference type="ARBA" id="ARBA00022729"/>
    </source>
</evidence>
<dbReference type="Gramene" id="Vitis02g00573.t01">
    <property type="protein sequence ID" value="Vitis02g00573.t01.CDS"/>
    <property type="gene ID" value="Vitis02g00573"/>
</dbReference>
<evidence type="ECO:0000313" key="6">
    <source>
        <dbReference type="Proteomes" id="UP000288805"/>
    </source>
</evidence>
<dbReference type="SMART" id="SM00856">
    <property type="entry name" value="PMEI"/>
    <property type="match status" value="1"/>
</dbReference>
<proteinExistence type="inferred from homology"/>
<evidence type="ECO:0000313" key="5">
    <source>
        <dbReference type="EMBL" id="RVW50623.1"/>
    </source>
</evidence>
<accession>A0A438ESB3</accession>
<dbReference type="InterPro" id="IPR035513">
    <property type="entry name" value="Invertase/methylesterase_inhib"/>
</dbReference>
<reference evidence="5 6" key="1">
    <citation type="journal article" date="2018" name="PLoS Genet.">
        <title>Population sequencing reveals clonal diversity and ancestral inbreeding in the grapevine cultivar Chardonnay.</title>
        <authorList>
            <person name="Roach M.J."/>
            <person name="Johnson D.L."/>
            <person name="Bohlmann J."/>
            <person name="van Vuuren H.J."/>
            <person name="Jones S.J."/>
            <person name="Pretorius I.S."/>
            <person name="Schmidt S.A."/>
            <person name="Borneman A.R."/>
        </authorList>
    </citation>
    <scope>NUCLEOTIDE SEQUENCE [LARGE SCALE GENOMIC DNA]</scope>
    <source>
        <strain evidence="6">cv. Chardonnay</strain>
        <tissue evidence="5">Leaf</tissue>
    </source>
</reference>
<dbReference type="SUPFAM" id="SSF101148">
    <property type="entry name" value="Plant invertase/pectin methylesterase inhibitor"/>
    <property type="match status" value="1"/>
</dbReference>
<sequence>MEGSSLSPPLTAFFILFFQFSACMSSSSAAHTNTDYIKTSCLATTYPHLCYDSLSIYANKIQTSPKRLATTALSVASSSARSTLVSMKQLSKTHGLKPREASAMIDCVEEVADSVDELHKSIGEMGHAGGPDFEFRMGNIQTWVSAALTDEETCTDGFAGRAMNGNLKKTVQRHINKVARLTSNALALVNKYASTHTPASP</sequence>
<keyword evidence="1 3" id="KW-0732">Signal</keyword>
<comment type="similarity">
    <text evidence="2">Belongs to the PMEI family.</text>
</comment>
<dbReference type="AlphaFoldDB" id="A0A438ESB3"/>
<feature type="chain" id="PRO_5019456363" evidence="3">
    <location>
        <begin position="30"/>
        <end position="201"/>
    </location>
</feature>
<dbReference type="PANTHER" id="PTHR31080">
    <property type="entry name" value="PECTINESTERASE INHIBITOR-LIKE"/>
    <property type="match status" value="1"/>
</dbReference>
<dbReference type="KEGG" id="vvi:100248802"/>
<dbReference type="CDD" id="cd15798">
    <property type="entry name" value="PMEI-like_3"/>
    <property type="match status" value="1"/>
</dbReference>
<organism evidence="5 6">
    <name type="scientific">Vitis vinifera</name>
    <name type="common">Grape</name>
    <dbReference type="NCBI Taxonomy" id="29760"/>
    <lineage>
        <taxon>Eukaryota</taxon>
        <taxon>Viridiplantae</taxon>
        <taxon>Streptophyta</taxon>
        <taxon>Embryophyta</taxon>
        <taxon>Tracheophyta</taxon>
        <taxon>Spermatophyta</taxon>
        <taxon>Magnoliopsida</taxon>
        <taxon>eudicotyledons</taxon>
        <taxon>Gunneridae</taxon>
        <taxon>Pentapetalae</taxon>
        <taxon>rosids</taxon>
        <taxon>Vitales</taxon>
        <taxon>Vitaceae</taxon>
        <taxon>Viteae</taxon>
        <taxon>Vitis</taxon>
    </lineage>
</organism>
<dbReference type="InterPro" id="IPR006501">
    <property type="entry name" value="Pectinesterase_inhib_dom"/>
</dbReference>
<evidence type="ECO:0000256" key="2">
    <source>
        <dbReference type="ARBA" id="ARBA00038471"/>
    </source>
</evidence>
<comment type="caution">
    <text evidence="5">The sequence shown here is derived from an EMBL/GenBank/DDBJ whole genome shotgun (WGS) entry which is preliminary data.</text>
</comment>
<feature type="signal peptide" evidence="3">
    <location>
        <begin position="1"/>
        <end position="29"/>
    </location>
</feature>
<evidence type="ECO:0000259" key="4">
    <source>
        <dbReference type="SMART" id="SM00856"/>
    </source>
</evidence>
<dbReference type="InterPro" id="IPR051955">
    <property type="entry name" value="PME_Inhibitor"/>
</dbReference>
<dbReference type="Pfam" id="PF04043">
    <property type="entry name" value="PMEI"/>
    <property type="match status" value="1"/>
</dbReference>
<protein>
    <submittedName>
        <fullName evidence="5">21 kDa protein</fullName>
    </submittedName>
</protein>
<dbReference type="PANTHER" id="PTHR31080:SF117">
    <property type="entry name" value="PLANT INVERTASE_PECTIN METHYLESTERASE INHIBITOR SUPERFAMILY PROTEIN"/>
    <property type="match status" value="1"/>
</dbReference>
<name>A0A438ESB3_VITVI</name>